<dbReference type="AlphaFoldDB" id="A0AAV4S273"/>
<organism evidence="1 2">
    <name type="scientific">Caerostris darwini</name>
    <dbReference type="NCBI Taxonomy" id="1538125"/>
    <lineage>
        <taxon>Eukaryota</taxon>
        <taxon>Metazoa</taxon>
        <taxon>Ecdysozoa</taxon>
        <taxon>Arthropoda</taxon>
        <taxon>Chelicerata</taxon>
        <taxon>Arachnida</taxon>
        <taxon>Araneae</taxon>
        <taxon>Araneomorphae</taxon>
        <taxon>Entelegynae</taxon>
        <taxon>Araneoidea</taxon>
        <taxon>Araneidae</taxon>
        <taxon>Caerostris</taxon>
    </lineage>
</organism>
<sequence length="147" mass="16618">MQTVKRGTVEAPFRSAYHKQGLGRFYGIHSKCFSAFGVPGCEHKEIIRLDDGTTKGQGKRQITVHVGMHKLHVIRRFIMQYFTAPAPREEVYADSEKSTVEAPFRSACHKQGPGRFYGIHSKCFSAFRVYGCEHKEILRLDGVVTKG</sequence>
<comment type="caution">
    <text evidence="1">The sequence shown here is derived from an EMBL/GenBank/DDBJ whole genome shotgun (WGS) entry which is preliminary data.</text>
</comment>
<protein>
    <submittedName>
        <fullName evidence="1">Uncharacterized protein</fullName>
    </submittedName>
</protein>
<keyword evidence="2" id="KW-1185">Reference proteome</keyword>
<evidence type="ECO:0000313" key="1">
    <source>
        <dbReference type="EMBL" id="GIY27434.1"/>
    </source>
</evidence>
<gene>
    <name evidence="1" type="ORF">CDAR_367371</name>
</gene>
<proteinExistence type="predicted"/>
<dbReference type="Proteomes" id="UP001054837">
    <property type="component" value="Unassembled WGS sequence"/>
</dbReference>
<dbReference type="EMBL" id="BPLQ01007052">
    <property type="protein sequence ID" value="GIY27434.1"/>
    <property type="molecule type" value="Genomic_DNA"/>
</dbReference>
<accession>A0AAV4S273</accession>
<name>A0AAV4S273_9ARAC</name>
<evidence type="ECO:0000313" key="2">
    <source>
        <dbReference type="Proteomes" id="UP001054837"/>
    </source>
</evidence>
<reference evidence="1 2" key="1">
    <citation type="submission" date="2021-06" db="EMBL/GenBank/DDBJ databases">
        <title>Caerostris darwini draft genome.</title>
        <authorList>
            <person name="Kono N."/>
            <person name="Arakawa K."/>
        </authorList>
    </citation>
    <scope>NUCLEOTIDE SEQUENCE [LARGE SCALE GENOMIC DNA]</scope>
</reference>